<keyword evidence="3 8" id="KW-1134">Transmembrane beta strand</keyword>
<dbReference type="InterPro" id="IPR039426">
    <property type="entry name" value="TonB-dep_rcpt-like"/>
</dbReference>
<evidence type="ECO:0000256" key="2">
    <source>
        <dbReference type="ARBA" id="ARBA00022448"/>
    </source>
</evidence>
<evidence type="ECO:0000256" key="5">
    <source>
        <dbReference type="ARBA" id="ARBA00022729"/>
    </source>
</evidence>
<evidence type="ECO:0000256" key="4">
    <source>
        <dbReference type="ARBA" id="ARBA00022692"/>
    </source>
</evidence>
<evidence type="ECO:0000256" key="7">
    <source>
        <dbReference type="ARBA" id="ARBA00023237"/>
    </source>
</evidence>
<dbReference type="RefSeq" id="WP_230477146.1">
    <property type="nucleotide sequence ID" value="NZ_CP072842.1"/>
</dbReference>
<gene>
    <name evidence="11" type="ORF">J9309_03625</name>
</gene>
<dbReference type="Gene3D" id="2.170.130.10">
    <property type="entry name" value="TonB-dependent receptor, plug domain"/>
    <property type="match status" value="1"/>
</dbReference>
<dbReference type="SUPFAM" id="SSF49478">
    <property type="entry name" value="Cna protein B-type domain"/>
    <property type="match status" value="1"/>
</dbReference>
<dbReference type="Proteomes" id="UP000672011">
    <property type="component" value="Chromosome"/>
</dbReference>
<dbReference type="Gene3D" id="2.40.170.20">
    <property type="entry name" value="TonB-dependent receptor, beta-barrel domain"/>
    <property type="match status" value="1"/>
</dbReference>
<sequence length="797" mass="91565">MIKKLTFYLLLLLTNQIYAQHSISGSVYDNNNQIVEASGIQLLRDETSKFTKSGKDGKYKFTDVANGEYSLKVTVGDREEVFFITVDNNDLVYDVELSAAENIKLKTVEIRKNKSLKKEIENKGFAANVIETKEASKRNIQTNELLDRTVGVRVRQSGGVGSSVEYNLNGMSGRSVGVFLDGIDVSTYGSSFNLNNIPPAMIERIEVYKGVLPAHLSGDYLGGAINIILKEGISQNSLSAAISYGSFNTFQTDINGMYRNKSNGFTTRVSAFYTYSDNDYEIFGKFAHITEQDGSTTYGKYKRFNDAYKTYGGRIEAGFTNVKWADSFFIGLNSTHAYKEIQHGLYMTRPYKGRFTESDANVFSLVYKKKDFLIKNLDLNFTGNYSDRDQYIQDTVTWSYNWDGNIQLDVNGNPMRRRDGGAQQGKPQMLTVNRKIYTFRAGLNYNISDQHRISFNHNFYTLDRHDDDKMKHVLESRMESNSDLTKHVSALNYEAEWFTKRLRTNVFGKFYHQQTNTYRPKLVNDVFSIDYLQNNKEVFGYGLATSYALSKKFNILFSAERAVRMPDAREIFGDEADNVAANLGINPEVSHNFNLGFRTSNYKFGNHELALSANGFLRNVKDRIVQRAERTTSNQSAEVQPFENLTKARSIGYEAELNYIYQKNLNIVLNFSKFNSLFMDKNSQYYKSQVPNEPFFTFNGNVQYRLKDLLQNQSVLNVYYSFNYVDSFNTVWYKNNYFWTPVQFSQNIGLSYRFPNKNFIVSFDAKNIFNAEVYDNYAAQKPGRAFYLKLNYTINKL</sequence>
<keyword evidence="6 8" id="KW-0472">Membrane</keyword>
<comment type="subcellular location">
    <subcellularLocation>
        <location evidence="1 8">Cell outer membrane</location>
        <topology evidence="1 8">Multi-pass membrane protein</topology>
    </subcellularLocation>
</comment>
<dbReference type="Gene3D" id="2.60.40.1120">
    <property type="entry name" value="Carboxypeptidase-like, regulatory domain"/>
    <property type="match status" value="1"/>
</dbReference>
<keyword evidence="5 9" id="KW-0732">Signal</keyword>
<dbReference type="InterPro" id="IPR012910">
    <property type="entry name" value="Plug_dom"/>
</dbReference>
<proteinExistence type="inferred from homology"/>
<dbReference type="SUPFAM" id="SSF56935">
    <property type="entry name" value="Porins"/>
    <property type="match status" value="1"/>
</dbReference>
<keyword evidence="7 8" id="KW-0998">Cell outer membrane</keyword>
<dbReference type="InterPro" id="IPR036942">
    <property type="entry name" value="Beta-barrel_TonB_sf"/>
</dbReference>
<reference evidence="11 12" key="1">
    <citation type="journal article" date="2021" name="Int. J. Syst. Evol. Microbiol.">
        <title>Faecalibacter bovis sp. nov., isolated from cow faeces.</title>
        <authorList>
            <person name="Li F."/>
            <person name="Zhao W."/>
            <person name="Hong Q."/>
            <person name="Shao Q."/>
            <person name="Song J."/>
            <person name="Yang S."/>
        </authorList>
    </citation>
    <scope>NUCLEOTIDE SEQUENCE [LARGE SCALE GENOMIC DNA]</scope>
    <source>
        <strain evidence="11 12">ZY171143</strain>
    </source>
</reference>
<dbReference type="Pfam" id="PF07715">
    <property type="entry name" value="Plug"/>
    <property type="match status" value="1"/>
</dbReference>
<keyword evidence="4 8" id="KW-0812">Transmembrane</keyword>
<keyword evidence="2 8" id="KW-0813">Transport</keyword>
<evidence type="ECO:0000259" key="10">
    <source>
        <dbReference type="Pfam" id="PF07715"/>
    </source>
</evidence>
<name>A0ABX7XEX8_9FLAO</name>
<organism evidence="11 12">
    <name type="scientific">Faecalibacter bovis</name>
    <dbReference type="NCBI Taxonomy" id="2898187"/>
    <lineage>
        <taxon>Bacteria</taxon>
        <taxon>Pseudomonadati</taxon>
        <taxon>Bacteroidota</taxon>
        <taxon>Flavobacteriia</taxon>
        <taxon>Flavobacteriales</taxon>
        <taxon>Weeksellaceae</taxon>
        <taxon>Faecalibacter</taxon>
    </lineage>
</organism>
<keyword evidence="11" id="KW-0675">Receptor</keyword>
<evidence type="ECO:0000256" key="3">
    <source>
        <dbReference type="ARBA" id="ARBA00022452"/>
    </source>
</evidence>
<evidence type="ECO:0000256" key="6">
    <source>
        <dbReference type="ARBA" id="ARBA00023136"/>
    </source>
</evidence>
<comment type="similarity">
    <text evidence="8">Belongs to the TonB-dependent receptor family.</text>
</comment>
<protein>
    <submittedName>
        <fullName evidence="11">TonB-dependent receptor</fullName>
    </submittedName>
</protein>
<dbReference type="PROSITE" id="PS52016">
    <property type="entry name" value="TONB_DEPENDENT_REC_3"/>
    <property type="match status" value="1"/>
</dbReference>
<dbReference type="InterPro" id="IPR037066">
    <property type="entry name" value="Plug_dom_sf"/>
</dbReference>
<accession>A0ABX7XEX8</accession>
<keyword evidence="12" id="KW-1185">Reference proteome</keyword>
<evidence type="ECO:0000256" key="1">
    <source>
        <dbReference type="ARBA" id="ARBA00004571"/>
    </source>
</evidence>
<evidence type="ECO:0000256" key="9">
    <source>
        <dbReference type="SAM" id="SignalP"/>
    </source>
</evidence>
<evidence type="ECO:0000313" key="11">
    <source>
        <dbReference type="EMBL" id="QTV06431.1"/>
    </source>
</evidence>
<dbReference type="PANTHER" id="PTHR30069:SF29">
    <property type="entry name" value="HEMOGLOBIN AND HEMOGLOBIN-HAPTOGLOBIN-BINDING PROTEIN 1-RELATED"/>
    <property type="match status" value="1"/>
</dbReference>
<evidence type="ECO:0000256" key="8">
    <source>
        <dbReference type="PROSITE-ProRule" id="PRU01360"/>
    </source>
</evidence>
<feature type="domain" description="TonB-dependent receptor plug" evidence="10">
    <location>
        <begin position="126"/>
        <end position="223"/>
    </location>
</feature>
<dbReference type="EMBL" id="CP072842">
    <property type="protein sequence ID" value="QTV06431.1"/>
    <property type="molecule type" value="Genomic_DNA"/>
</dbReference>
<reference evidence="12" key="2">
    <citation type="submission" date="2021-04" db="EMBL/GenBank/DDBJ databases">
        <title>Taxonomy of Flavobacteriaceae bacterium ZY171143.</title>
        <authorList>
            <person name="Li F."/>
        </authorList>
    </citation>
    <scope>NUCLEOTIDE SEQUENCE [LARGE SCALE GENOMIC DNA]</scope>
    <source>
        <strain evidence="12">ZY171143</strain>
    </source>
</reference>
<dbReference type="PANTHER" id="PTHR30069">
    <property type="entry name" value="TONB-DEPENDENT OUTER MEMBRANE RECEPTOR"/>
    <property type="match status" value="1"/>
</dbReference>
<feature type="signal peptide" evidence="9">
    <location>
        <begin position="1"/>
        <end position="19"/>
    </location>
</feature>
<feature type="chain" id="PRO_5045344461" evidence="9">
    <location>
        <begin position="20"/>
        <end position="797"/>
    </location>
</feature>
<evidence type="ECO:0000313" key="12">
    <source>
        <dbReference type="Proteomes" id="UP000672011"/>
    </source>
</evidence>